<evidence type="ECO:0000256" key="12">
    <source>
        <dbReference type="PROSITE-ProRule" id="PRU10141"/>
    </source>
</evidence>
<feature type="domain" description="Protein kinase" evidence="15">
    <location>
        <begin position="107"/>
        <end position="390"/>
    </location>
</feature>
<organism evidence="16 17">
    <name type="scientific">Corymbia citriodora subsp. variegata</name>
    <dbReference type="NCBI Taxonomy" id="360336"/>
    <lineage>
        <taxon>Eukaryota</taxon>
        <taxon>Viridiplantae</taxon>
        <taxon>Streptophyta</taxon>
        <taxon>Embryophyta</taxon>
        <taxon>Tracheophyta</taxon>
        <taxon>Spermatophyta</taxon>
        <taxon>Magnoliopsida</taxon>
        <taxon>eudicotyledons</taxon>
        <taxon>Gunneridae</taxon>
        <taxon>Pentapetalae</taxon>
        <taxon>rosids</taxon>
        <taxon>malvids</taxon>
        <taxon>Myrtales</taxon>
        <taxon>Myrtaceae</taxon>
        <taxon>Myrtoideae</taxon>
        <taxon>Eucalypteae</taxon>
        <taxon>Corymbia</taxon>
    </lineage>
</organism>
<dbReference type="InterPro" id="IPR001245">
    <property type="entry name" value="Ser-Thr/Tyr_kinase_cat_dom"/>
</dbReference>
<proteinExistence type="inferred from homology"/>
<dbReference type="PROSITE" id="PS00107">
    <property type="entry name" value="PROTEIN_KINASE_ATP"/>
    <property type="match status" value="1"/>
</dbReference>
<keyword evidence="4" id="KW-0812">Transmembrane</keyword>
<dbReference type="InterPro" id="IPR017441">
    <property type="entry name" value="Protein_kinase_ATP_BS"/>
</dbReference>
<keyword evidence="2 13" id="KW-0723">Serine/threonine-protein kinase</keyword>
<keyword evidence="5" id="KW-0732">Signal</keyword>
<dbReference type="InterPro" id="IPR011009">
    <property type="entry name" value="Kinase-like_dom_sf"/>
</dbReference>
<protein>
    <recommendedName>
        <fullName evidence="15">Protein kinase domain-containing protein</fullName>
    </recommendedName>
</protein>
<evidence type="ECO:0000256" key="14">
    <source>
        <dbReference type="SAM" id="MobiDB-lite"/>
    </source>
</evidence>
<evidence type="ECO:0000313" key="16">
    <source>
        <dbReference type="EMBL" id="KAF7847851.1"/>
    </source>
</evidence>
<comment type="similarity">
    <text evidence="13">Belongs to the protein kinase superfamily.</text>
</comment>
<dbReference type="SMART" id="SM00220">
    <property type="entry name" value="S_TKc"/>
    <property type="match status" value="1"/>
</dbReference>
<keyword evidence="6 12" id="KW-0547">Nucleotide-binding</keyword>
<evidence type="ECO:0000256" key="10">
    <source>
        <dbReference type="ARBA" id="ARBA00023136"/>
    </source>
</evidence>
<evidence type="ECO:0000256" key="8">
    <source>
        <dbReference type="ARBA" id="ARBA00022840"/>
    </source>
</evidence>
<evidence type="ECO:0000259" key="15">
    <source>
        <dbReference type="PROSITE" id="PS50011"/>
    </source>
</evidence>
<evidence type="ECO:0000256" key="7">
    <source>
        <dbReference type="ARBA" id="ARBA00022777"/>
    </source>
</evidence>
<dbReference type="AlphaFoldDB" id="A0A8T0CJH8"/>
<name>A0A8T0CJH8_CORYI</name>
<dbReference type="GO" id="GO:0016020">
    <property type="term" value="C:membrane"/>
    <property type="evidence" value="ECO:0007669"/>
    <property type="project" value="UniProtKB-SubCell"/>
</dbReference>
<feature type="region of interest" description="Disordered" evidence="14">
    <location>
        <begin position="1"/>
        <end position="49"/>
    </location>
</feature>
<evidence type="ECO:0000313" key="17">
    <source>
        <dbReference type="Proteomes" id="UP000806378"/>
    </source>
</evidence>
<comment type="subcellular location">
    <subcellularLocation>
        <location evidence="1">Membrane</location>
        <topology evidence="1">Single-pass type I membrane protein</topology>
    </subcellularLocation>
</comment>
<dbReference type="Gramene" id="rna-gnl|WGS:JABURB|Cocit.L2512.1">
    <property type="protein sequence ID" value="cds-KAF7847851.1"/>
    <property type="gene ID" value="gene-BT93_L2512"/>
</dbReference>
<dbReference type="OrthoDB" id="4062651at2759"/>
<dbReference type="SUPFAM" id="SSF56112">
    <property type="entry name" value="Protein kinase-like (PK-like)"/>
    <property type="match status" value="1"/>
</dbReference>
<dbReference type="Gene3D" id="1.10.510.10">
    <property type="entry name" value="Transferase(Phosphotransferase) domain 1"/>
    <property type="match status" value="1"/>
</dbReference>
<keyword evidence="8 12" id="KW-0067">ATP-binding</keyword>
<evidence type="ECO:0000256" key="4">
    <source>
        <dbReference type="ARBA" id="ARBA00022692"/>
    </source>
</evidence>
<keyword evidence="7" id="KW-0418">Kinase</keyword>
<evidence type="ECO:0000256" key="11">
    <source>
        <dbReference type="ARBA" id="ARBA00023180"/>
    </source>
</evidence>
<accession>A0A8T0CJH8</accession>
<dbReference type="InterPro" id="IPR008271">
    <property type="entry name" value="Ser/Thr_kinase_AS"/>
</dbReference>
<evidence type="ECO:0000256" key="3">
    <source>
        <dbReference type="ARBA" id="ARBA00022679"/>
    </source>
</evidence>
<dbReference type="FunFam" id="3.30.200.20:FF:000178">
    <property type="entry name" value="serine/threonine-protein kinase PBS1-like"/>
    <property type="match status" value="1"/>
</dbReference>
<keyword evidence="11" id="KW-0325">Glycoprotein</keyword>
<evidence type="ECO:0000256" key="5">
    <source>
        <dbReference type="ARBA" id="ARBA00022729"/>
    </source>
</evidence>
<keyword evidence="3" id="KW-0808">Transferase</keyword>
<dbReference type="PANTHER" id="PTHR27009">
    <property type="entry name" value="RUST RESISTANCE KINASE LR10-RELATED"/>
    <property type="match status" value="1"/>
</dbReference>
<dbReference type="EMBL" id="MU090456">
    <property type="protein sequence ID" value="KAF7847851.1"/>
    <property type="molecule type" value="Genomic_DNA"/>
</dbReference>
<evidence type="ECO:0000256" key="6">
    <source>
        <dbReference type="ARBA" id="ARBA00022741"/>
    </source>
</evidence>
<dbReference type="Pfam" id="PF07714">
    <property type="entry name" value="PK_Tyr_Ser-Thr"/>
    <property type="match status" value="1"/>
</dbReference>
<dbReference type="Proteomes" id="UP000806378">
    <property type="component" value="Unassembled WGS sequence"/>
</dbReference>
<keyword evidence="17" id="KW-1185">Reference proteome</keyword>
<sequence length="432" mass="48421">MSNIGADSERRRRCNRGRPQAPPEAVEMVTGEDGGGRTASNAGRGGDGGRRWWSEKGALCACSRRSSLRRSMNLAVPTFSTIVVDKILDDIEKPMQFSSEQLRIATCNFSHLLGAGSFGAVYKGSFSNGLLVAVKVLKGSSDKKIEDQFLAEVTTIGRTHHVNLVQLYGFCFDRNLRALVYEFMQNSSLDRLLFSRDNDMKWEVLYNVAIGTAKGIAYLHEECHQIIIHYDIKPGNILLDANFCPKVADFGLAKLCNREMTHVTMTAGRGTPGYAAPEMWMPFPVTQKCDVYSFGMLLFEILGRRRNLDVNLPNSQEWFPRWVWKKHEKRRFSDVMIACGIQEDCREKAERMAMVALWCVQYQPESRPSMSFAVKMLEGGVEIPMPHNPFRHIMESPLPEVLAEVKGEACSFPPPAIRMLAGSSNQGIVPTI</sequence>
<evidence type="ECO:0000256" key="13">
    <source>
        <dbReference type="RuleBase" id="RU000304"/>
    </source>
</evidence>
<evidence type="ECO:0000256" key="2">
    <source>
        <dbReference type="ARBA" id="ARBA00022527"/>
    </source>
</evidence>
<dbReference type="GO" id="GO:0005524">
    <property type="term" value="F:ATP binding"/>
    <property type="evidence" value="ECO:0007669"/>
    <property type="project" value="UniProtKB-UniRule"/>
</dbReference>
<reference evidence="16" key="1">
    <citation type="submission" date="2020-05" db="EMBL/GenBank/DDBJ databases">
        <title>WGS assembly of Corymbia citriodora subspecies variegata.</title>
        <authorList>
            <person name="Barry K."/>
            <person name="Hundley H."/>
            <person name="Shu S."/>
            <person name="Jenkins J."/>
            <person name="Grimwood J."/>
            <person name="Baten A."/>
        </authorList>
    </citation>
    <scope>NUCLEOTIDE SEQUENCE</scope>
    <source>
        <strain evidence="16">CV2-018</strain>
    </source>
</reference>
<dbReference type="FunFam" id="1.10.510.10:FF:000384">
    <property type="entry name" value="G-type lectin S-receptor-like serine/threonine-protein kinase"/>
    <property type="match status" value="1"/>
</dbReference>
<dbReference type="GO" id="GO:0004674">
    <property type="term" value="F:protein serine/threonine kinase activity"/>
    <property type="evidence" value="ECO:0007669"/>
    <property type="project" value="UniProtKB-KW"/>
</dbReference>
<dbReference type="InterPro" id="IPR045874">
    <property type="entry name" value="LRK10/LRL21-25-like"/>
</dbReference>
<feature type="binding site" evidence="12">
    <location>
        <position position="135"/>
    </location>
    <ligand>
        <name>ATP</name>
        <dbReference type="ChEBI" id="CHEBI:30616"/>
    </ligand>
</feature>
<evidence type="ECO:0000256" key="9">
    <source>
        <dbReference type="ARBA" id="ARBA00022989"/>
    </source>
</evidence>
<dbReference type="PROSITE" id="PS00108">
    <property type="entry name" value="PROTEIN_KINASE_ST"/>
    <property type="match status" value="1"/>
</dbReference>
<keyword evidence="10" id="KW-0472">Membrane</keyword>
<dbReference type="InterPro" id="IPR000719">
    <property type="entry name" value="Prot_kinase_dom"/>
</dbReference>
<dbReference type="Gene3D" id="3.30.200.20">
    <property type="entry name" value="Phosphorylase Kinase, domain 1"/>
    <property type="match status" value="1"/>
</dbReference>
<dbReference type="PROSITE" id="PS50011">
    <property type="entry name" value="PROTEIN_KINASE_DOM"/>
    <property type="match status" value="1"/>
</dbReference>
<keyword evidence="9" id="KW-1133">Transmembrane helix</keyword>
<evidence type="ECO:0000256" key="1">
    <source>
        <dbReference type="ARBA" id="ARBA00004479"/>
    </source>
</evidence>
<gene>
    <name evidence="16" type="ORF">BT93_L2512</name>
</gene>
<comment type="caution">
    <text evidence="16">The sequence shown here is derived from an EMBL/GenBank/DDBJ whole genome shotgun (WGS) entry which is preliminary data.</text>
</comment>